<dbReference type="EMBL" id="JACXLC010000001">
    <property type="protein sequence ID" value="MBD2842453.1"/>
    <property type="molecule type" value="Genomic_DNA"/>
</dbReference>
<dbReference type="Proteomes" id="UP000635384">
    <property type="component" value="Unassembled WGS sequence"/>
</dbReference>
<evidence type="ECO:0000313" key="2">
    <source>
        <dbReference type="Proteomes" id="UP000635384"/>
    </source>
</evidence>
<name>A0ABR8KP20_9SPHN</name>
<dbReference type="Pfam" id="PF13450">
    <property type="entry name" value="NAD_binding_8"/>
    <property type="match status" value="1"/>
</dbReference>
<reference evidence="1 2" key="1">
    <citation type="submission" date="2020-09" db="EMBL/GenBank/DDBJ databases">
        <authorList>
            <person name="Yoon J.-W."/>
        </authorList>
    </citation>
    <scope>NUCLEOTIDE SEQUENCE [LARGE SCALE GENOMIC DNA]</scope>
    <source>
        <strain evidence="1 2">KMU-140</strain>
    </source>
</reference>
<proteinExistence type="predicted"/>
<dbReference type="Gene3D" id="3.50.50.60">
    <property type="entry name" value="FAD/NAD(P)-binding domain"/>
    <property type="match status" value="1"/>
</dbReference>
<evidence type="ECO:0000313" key="1">
    <source>
        <dbReference type="EMBL" id="MBD2842453.1"/>
    </source>
</evidence>
<sequence length="414" mass="45249">MKPVRIVGGGLTGILAAFQAHRLGARQIELHERLDRLGGVALPKLENGREMREGCIYFGPEGDPIRTLLEEHGAIFEDFDNRFGSVSPGAYGPVYLDDFGGPALPATKTDLQPLSGNSLGDRLDCYEDALAFPLARYVRWHVGCAPSKLHADAAIPLAINRVFPTGIPLDTLSASKRADGHANELFGIPRSMWNYSSNVQASLPVGGFTSLIDKCREALDAIGVEVNERSLARPNKLLSEIAPDEVLVWAASPMPLFKAVGLEAPKAPAKKFATYTFEVDWTGAKPFYVQNFTTDGSCFRVYIYESRGATLLTAECVAETESDELAKDIRFLLDGFEGELKICDQLYRSIKPRWLYHTVDTVNKLGELRTALGARLGDNFVAGAWEAYAKGAKFAEVEADLQKAFGVRMIAKAS</sequence>
<dbReference type="SUPFAM" id="SSF51971">
    <property type="entry name" value="Nucleotide-binding domain"/>
    <property type="match status" value="1"/>
</dbReference>
<protein>
    <submittedName>
        <fullName evidence="1">NAD(P)-binding protein</fullName>
    </submittedName>
</protein>
<dbReference type="RefSeq" id="WP_190787911.1">
    <property type="nucleotide sequence ID" value="NZ_JACXLC010000001.1"/>
</dbReference>
<accession>A0ABR8KP20</accession>
<keyword evidence="2" id="KW-1185">Reference proteome</keyword>
<comment type="caution">
    <text evidence="1">The sequence shown here is derived from an EMBL/GenBank/DDBJ whole genome shotgun (WGS) entry which is preliminary data.</text>
</comment>
<gene>
    <name evidence="1" type="ORF">IB285_09315</name>
</gene>
<organism evidence="1 2">
    <name type="scientific">Erythrobacter rubeus</name>
    <dbReference type="NCBI Taxonomy" id="2760803"/>
    <lineage>
        <taxon>Bacteria</taxon>
        <taxon>Pseudomonadati</taxon>
        <taxon>Pseudomonadota</taxon>
        <taxon>Alphaproteobacteria</taxon>
        <taxon>Sphingomonadales</taxon>
        <taxon>Erythrobacteraceae</taxon>
        <taxon>Erythrobacter/Porphyrobacter group</taxon>
        <taxon>Erythrobacter</taxon>
    </lineage>
</organism>
<dbReference type="InterPro" id="IPR036188">
    <property type="entry name" value="FAD/NAD-bd_sf"/>
</dbReference>